<evidence type="ECO:0000256" key="1">
    <source>
        <dbReference type="SAM" id="Coils"/>
    </source>
</evidence>
<evidence type="ECO:0000313" key="2">
    <source>
        <dbReference type="EMBL" id="NEU05836.1"/>
    </source>
</evidence>
<organism evidence="2 3">
    <name type="scientific">Clostridium senegalense</name>
    <dbReference type="NCBI Taxonomy" id="1465809"/>
    <lineage>
        <taxon>Bacteria</taxon>
        <taxon>Bacillati</taxon>
        <taxon>Bacillota</taxon>
        <taxon>Clostridia</taxon>
        <taxon>Eubacteriales</taxon>
        <taxon>Clostridiaceae</taxon>
        <taxon>Clostridium</taxon>
    </lineage>
</organism>
<comment type="caution">
    <text evidence="2">The sequence shown here is derived from an EMBL/GenBank/DDBJ whole genome shotgun (WGS) entry which is preliminary data.</text>
</comment>
<dbReference type="EMBL" id="JAAGPU010000027">
    <property type="protein sequence ID" value="NEU05836.1"/>
    <property type="molecule type" value="Genomic_DNA"/>
</dbReference>
<dbReference type="Proteomes" id="UP000481872">
    <property type="component" value="Unassembled WGS sequence"/>
</dbReference>
<feature type="coiled-coil region" evidence="1">
    <location>
        <begin position="43"/>
        <end position="77"/>
    </location>
</feature>
<keyword evidence="1" id="KW-0175">Coiled coil</keyword>
<protein>
    <recommendedName>
        <fullName evidence="4">Type 4a pilus biogenesis protein PilO</fullName>
    </recommendedName>
</protein>
<gene>
    <name evidence="2" type="ORF">G3M99_13450</name>
</gene>
<dbReference type="RefSeq" id="WP_199870484.1">
    <property type="nucleotide sequence ID" value="NZ_JAAGPU010000027.1"/>
</dbReference>
<evidence type="ECO:0000313" key="3">
    <source>
        <dbReference type="Proteomes" id="UP000481872"/>
    </source>
</evidence>
<dbReference type="InterPro" id="IPR014717">
    <property type="entry name" value="Transl_elong_EF1B/ribsomal_bS6"/>
</dbReference>
<name>A0A6M0H532_9CLOT</name>
<dbReference type="AlphaFoldDB" id="A0A6M0H532"/>
<dbReference type="Gene3D" id="3.30.70.60">
    <property type="match status" value="1"/>
</dbReference>
<keyword evidence="3" id="KW-1185">Reference proteome</keyword>
<reference evidence="2 3" key="1">
    <citation type="submission" date="2020-02" db="EMBL/GenBank/DDBJ databases">
        <title>Genome assembly of a novel Clostridium senegalense strain.</title>
        <authorList>
            <person name="Gupta T.B."/>
            <person name="Jauregui R."/>
            <person name="Maclean P."/>
            <person name="Nawarathana A."/>
            <person name="Brightwell G."/>
        </authorList>
    </citation>
    <scope>NUCLEOTIDE SEQUENCE [LARGE SCALE GENOMIC DNA]</scope>
    <source>
        <strain evidence="2 3">AGRFS4</strain>
    </source>
</reference>
<accession>A0A6M0H532</accession>
<proteinExistence type="predicted"/>
<evidence type="ECO:0008006" key="4">
    <source>
        <dbReference type="Google" id="ProtNLM"/>
    </source>
</evidence>
<sequence length="240" mass="27528">MRELKKSEKVLISILISLLLILVVSKLAIFPYRLNAISLKSQVEEKRKKLDYAVRTQEQLEDKVTSLNKLKKELNSSSKRLPTGRQTPDIAKEIRELAEKNLINLVDINFESIENNSDVIEEAEGENTVEKAADLINDVTKDEKKENKKNDTTKKNTEVKVDSIYVNFTVIGDYKQTLNFLANVENSQRICEINAVAMTGNNPTKTSVRMEFFFNELEGELGEYKHDFNKGQYGKENMFK</sequence>